<name>A0ABY5MKF5_9HYPH</name>
<keyword evidence="2" id="KW-0802">TPR repeat</keyword>
<dbReference type="EMBL" id="CP030941">
    <property type="protein sequence ID" value="UUP17247.1"/>
    <property type="molecule type" value="Genomic_DNA"/>
</dbReference>
<dbReference type="RefSeq" id="WP_338529602.1">
    <property type="nucleotide sequence ID" value="NZ_CP030941.1"/>
</dbReference>
<dbReference type="Pfam" id="PF13432">
    <property type="entry name" value="TPR_16"/>
    <property type="match status" value="1"/>
</dbReference>
<feature type="compositionally biased region" description="Polar residues" evidence="3">
    <location>
        <begin position="142"/>
        <end position="159"/>
    </location>
</feature>
<dbReference type="InterPro" id="IPR034706">
    <property type="entry name" value="CpoB"/>
</dbReference>
<evidence type="ECO:0000256" key="3">
    <source>
        <dbReference type="SAM" id="MobiDB-lite"/>
    </source>
</evidence>
<feature type="coiled-coil region" evidence="1">
    <location>
        <begin position="51"/>
        <end position="85"/>
    </location>
</feature>
<dbReference type="InterPro" id="IPR011990">
    <property type="entry name" value="TPR-like_helical_dom_sf"/>
</dbReference>
<evidence type="ECO:0000256" key="1">
    <source>
        <dbReference type="HAMAP-Rule" id="MF_02066"/>
    </source>
</evidence>
<evidence type="ECO:0000313" key="4">
    <source>
        <dbReference type="EMBL" id="UUP17247.1"/>
    </source>
</evidence>
<evidence type="ECO:0000313" key="5">
    <source>
        <dbReference type="Proteomes" id="UP001342418"/>
    </source>
</evidence>
<proteinExistence type="inferred from homology"/>
<feature type="region of interest" description="Disordered" evidence="3">
    <location>
        <begin position="95"/>
        <end position="189"/>
    </location>
</feature>
<evidence type="ECO:0000256" key="2">
    <source>
        <dbReference type="PROSITE-ProRule" id="PRU00339"/>
    </source>
</evidence>
<gene>
    <name evidence="1" type="primary">cpoB</name>
    <name evidence="4" type="ORF">NTH_01709</name>
</gene>
<dbReference type="HAMAP" id="MF_02066">
    <property type="entry name" value="CpoB"/>
    <property type="match status" value="1"/>
</dbReference>
<dbReference type="Pfam" id="PF13174">
    <property type="entry name" value="TPR_6"/>
    <property type="match status" value="1"/>
</dbReference>
<keyword evidence="5" id="KW-1185">Reference proteome</keyword>
<comment type="subcellular location">
    <subcellularLocation>
        <location evidence="1">Periplasm</location>
    </subcellularLocation>
</comment>
<dbReference type="NCBIfam" id="TIGR02795">
    <property type="entry name" value="tol_pal_ybgF"/>
    <property type="match status" value="1"/>
</dbReference>
<keyword evidence="1" id="KW-0131">Cell cycle</keyword>
<keyword evidence="1" id="KW-0132">Cell division</keyword>
<comment type="function">
    <text evidence="1">Mediates coordination of peptidoglycan synthesis and outer membrane constriction during cell division.</text>
</comment>
<dbReference type="InterPro" id="IPR014162">
    <property type="entry name" value="CpoB_C"/>
</dbReference>
<comment type="similarity">
    <text evidence="1">Belongs to the CpoB family.</text>
</comment>
<keyword evidence="1" id="KW-0175">Coiled coil</keyword>
<feature type="signal peptide" evidence="1">
    <location>
        <begin position="1"/>
        <end position="26"/>
    </location>
</feature>
<dbReference type="Gene3D" id="1.25.40.10">
    <property type="entry name" value="Tetratricopeptide repeat domain"/>
    <property type="match status" value="1"/>
</dbReference>
<accession>A0ABY5MKF5</accession>
<organism evidence="4 5">
    <name type="scientific">Nitratireductor thuwali</name>
    <dbReference type="NCBI Taxonomy" id="2267699"/>
    <lineage>
        <taxon>Bacteria</taxon>
        <taxon>Pseudomonadati</taxon>
        <taxon>Pseudomonadota</taxon>
        <taxon>Alphaproteobacteria</taxon>
        <taxon>Hyphomicrobiales</taxon>
        <taxon>Phyllobacteriaceae</taxon>
        <taxon>Nitratireductor</taxon>
    </lineage>
</organism>
<dbReference type="SUPFAM" id="SSF48452">
    <property type="entry name" value="TPR-like"/>
    <property type="match status" value="1"/>
</dbReference>
<dbReference type="InterPro" id="IPR019734">
    <property type="entry name" value="TPR_rpt"/>
</dbReference>
<feature type="chain" id="PRO_5044917718" description="Cell division coordinator CpoB" evidence="1">
    <location>
        <begin position="27"/>
        <end position="313"/>
    </location>
</feature>
<feature type="repeat" description="TPR" evidence="2">
    <location>
        <begin position="226"/>
        <end position="259"/>
    </location>
</feature>
<keyword evidence="1" id="KW-0574">Periplasm</keyword>
<keyword evidence="1" id="KW-0732">Signal</keyword>
<sequence length="313" mass="33671" precursor="true">MFLRTFLSGLAVLPFILVLPPGAAEAASMSRAPAVASAGERLVLAQGDPRINALEEEVRRLNGRVEELNFLILQMEDKLRRMQEDNEFRFQELEGARSEAGGAPAGESARNGETSGDAGQGRTAETAEPNGSVEERGAPPQTLGTITFDENGNIVTSGTEEPMDLLPENETTAGGGGEQTAALPSSDDPDELYRNAYEFVLAGDYATAESGFRRYIERFPGGERAADASFWLGEALLGQGRHREAAEVFLQANREHPSSAKAPEMLLKLGISLAALDQQDVACATFAEIGQRYPQVSDALRQRVQQERTVAGC</sequence>
<feature type="compositionally biased region" description="Low complexity" evidence="3">
    <location>
        <begin position="98"/>
        <end position="109"/>
    </location>
</feature>
<protein>
    <recommendedName>
        <fullName evidence="1">Cell division coordinator CpoB</fullName>
    </recommendedName>
</protein>
<reference evidence="4 5" key="1">
    <citation type="submission" date="2018-07" db="EMBL/GenBank/DDBJ databases">
        <title>Genome sequence of Nitratireductor thuwali#1536.</title>
        <authorList>
            <person name="Michoud G."/>
            <person name="Merlino G."/>
            <person name="Sefrji F.O."/>
            <person name="Daffonchio D."/>
        </authorList>
    </citation>
    <scope>NUCLEOTIDE SEQUENCE [LARGE SCALE GENOMIC DNA]</scope>
    <source>
        <strain evidence="5">Nit1536</strain>
    </source>
</reference>
<dbReference type="PROSITE" id="PS50005">
    <property type="entry name" value="TPR"/>
    <property type="match status" value="1"/>
</dbReference>
<dbReference type="Proteomes" id="UP001342418">
    <property type="component" value="Chromosome"/>
</dbReference>